<evidence type="ECO:0000256" key="1">
    <source>
        <dbReference type="SAM" id="MobiDB-lite"/>
    </source>
</evidence>
<dbReference type="AlphaFoldDB" id="A0AAF1B6B4"/>
<protein>
    <submittedName>
        <fullName evidence="2">Uncharacterized protein</fullName>
    </submittedName>
</protein>
<feature type="region of interest" description="Disordered" evidence="1">
    <location>
        <begin position="29"/>
        <end position="56"/>
    </location>
</feature>
<dbReference type="EMBL" id="CP093348">
    <property type="protein sequence ID" value="WOH05542.1"/>
    <property type="molecule type" value="Genomic_DNA"/>
</dbReference>
<accession>A0AAF1B6B4</accession>
<organism evidence="2 3">
    <name type="scientific">Daucus carota subsp. sativus</name>
    <name type="common">Carrot</name>
    <dbReference type="NCBI Taxonomy" id="79200"/>
    <lineage>
        <taxon>Eukaryota</taxon>
        <taxon>Viridiplantae</taxon>
        <taxon>Streptophyta</taxon>
        <taxon>Embryophyta</taxon>
        <taxon>Tracheophyta</taxon>
        <taxon>Spermatophyta</taxon>
        <taxon>Magnoliopsida</taxon>
        <taxon>eudicotyledons</taxon>
        <taxon>Gunneridae</taxon>
        <taxon>Pentapetalae</taxon>
        <taxon>asterids</taxon>
        <taxon>campanulids</taxon>
        <taxon>Apiales</taxon>
        <taxon>Apiaceae</taxon>
        <taxon>Apioideae</taxon>
        <taxon>Scandiceae</taxon>
        <taxon>Daucinae</taxon>
        <taxon>Daucus</taxon>
        <taxon>Daucus sect. Daucus</taxon>
    </lineage>
</organism>
<feature type="region of interest" description="Disordered" evidence="1">
    <location>
        <begin position="74"/>
        <end position="129"/>
    </location>
</feature>
<reference evidence="2" key="2">
    <citation type="submission" date="2022-03" db="EMBL/GenBank/DDBJ databases">
        <title>Draft title - Genomic analysis of global carrot germplasm unveils the trajectory of domestication and the origin of high carotenoid orange carrot.</title>
        <authorList>
            <person name="Iorizzo M."/>
            <person name="Ellison S."/>
            <person name="Senalik D."/>
            <person name="Macko-Podgorni A."/>
            <person name="Grzebelus D."/>
            <person name="Bostan H."/>
            <person name="Rolling W."/>
            <person name="Curaba J."/>
            <person name="Simon P."/>
        </authorList>
    </citation>
    <scope>NUCLEOTIDE SEQUENCE</scope>
    <source>
        <tissue evidence="2">Leaf</tissue>
    </source>
</reference>
<proteinExistence type="predicted"/>
<gene>
    <name evidence="2" type="ORF">DCAR_0624960</name>
</gene>
<sequence length="129" mass="14700">MCQGKFMEKDEDQGWEFFEDLAEKTMLWESTREPKKSIESSSSSSRGLHSIGNNVATDAKLATLTKRLEALESHSGPSLLPMFPNYNASHPEIQQSHDFEQVNAMFQPKPRNDPFAPTYNPGWKNHPNF</sequence>
<evidence type="ECO:0000313" key="2">
    <source>
        <dbReference type="EMBL" id="WOH05542.1"/>
    </source>
</evidence>
<dbReference type="Proteomes" id="UP000077755">
    <property type="component" value="Chromosome 6"/>
</dbReference>
<evidence type="ECO:0000313" key="3">
    <source>
        <dbReference type="Proteomes" id="UP000077755"/>
    </source>
</evidence>
<keyword evidence="3" id="KW-1185">Reference proteome</keyword>
<reference evidence="2" key="1">
    <citation type="journal article" date="2016" name="Nat. Genet.">
        <title>A high-quality carrot genome assembly provides new insights into carotenoid accumulation and asterid genome evolution.</title>
        <authorList>
            <person name="Iorizzo M."/>
            <person name="Ellison S."/>
            <person name="Senalik D."/>
            <person name="Zeng P."/>
            <person name="Satapoomin P."/>
            <person name="Huang J."/>
            <person name="Bowman M."/>
            <person name="Iovene M."/>
            <person name="Sanseverino W."/>
            <person name="Cavagnaro P."/>
            <person name="Yildiz M."/>
            <person name="Macko-Podgorni A."/>
            <person name="Moranska E."/>
            <person name="Grzebelus E."/>
            <person name="Grzebelus D."/>
            <person name="Ashrafi H."/>
            <person name="Zheng Z."/>
            <person name="Cheng S."/>
            <person name="Spooner D."/>
            <person name="Van Deynze A."/>
            <person name="Simon P."/>
        </authorList>
    </citation>
    <scope>NUCLEOTIDE SEQUENCE</scope>
    <source>
        <tissue evidence="2">Leaf</tissue>
    </source>
</reference>
<name>A0AAF1B6B4_DAUCS</name>